<sequence length="363" mass="43024">MFTEWYVENLERYKFLVKQNNKYYSINPEYYKDEQYQSLSLKSEEYPNNNDFNKYGFNNLNELLKEYKKSNIKSSGSDLGFGKVFSFKIDDNFKCVSNLELVGETLKWSNDVTDSLKKENFTSSKYHTGRYNYIPYLAFDNHIDNNGMTGFQIKNPSDKDWLKIDFAKPVRPSKLTLQGNAGDVSVCVPKKIEISMSNDDINYTIIDTIDNIIKDDKYNEYVYKKPNKKYRYLKIRFLEFYSSVWCTINQMEFFESLYVEKYLIQDKNLNLYTYKDDTLTKLDNNSVTESNFKGNAFTEIEVITREMLLNQFGNLENIKLLLWTDNINKEECIMDYHLEKPLRPIDILKKSNSGKFDIVMMEI</sequence>
<dbReference type="EMBL" id="QMAP01000001">
    <property type="protein sequence ID" value="RXI50794.1"/>
    <property type="molecule type" value="Genomic_DNA"/>
</dbReference>
<name>A0A4Q0VEW5_CLOTA</name>
<reference evidence="3 4" key="1">
    <citation type="submission" date="2018-06" db="EMBL/GenBank/DDBJ databases">
        <title>Genome conservation of Clostridium tetani.</title>
        <authorList>
            <person name="Bruggemann H."/>
            <person name="Popoff M.R."/>
        </authorList>
    </citation>
    <scope>NUCLEOTIDE SEQUENCE [LARGE SCALE GENOMIC DNA]</scope>
    <source>
        <strain evidence="3 4">2017.061</strain>
    </source>
</reference>
<dbReference type="Gene3D" id="2.60.120.260">
    <property type="entry name" value="Galactose-binding domain-like"/>
    <property type="match status" value="1"/>
</dbReference>
<organism evidence="3 4">
    <name type="scientific">Clostridium tetani</name>
    <dbReference type="NCBI Taxonomy" id="1513"/>
    <lineage>
        <taxon>Bacteria</taxon>
        <taxon>Bacillati</taxon>
        <taxon>Bacillota</taxon>
        <taxon>Clostridia</taxon>
        <taxon>Eubacteriales</taxon>
        <taxon>Clostridiaceae</taxon>
        <taxon>Clostridium</taxon>
    </lineage>
</organism>
<keyword evidence="1" id="KW-0326">Glycosidase</keyword>
<gene>
    <name evidence="3" type="ORF">DP130_01715</name>
</gene>
<feature type="domain" description="F5/8 type C" evidence="2">
    <location>
        <begin position="124"/>
        <end position="243"/>
    </location>
</feature>
<evidence type="ECO:0000313" key="4">
    <source>
        <dbReference type="Proteomes" id="UP000290921"/>
    </source>
</evidence>
<proteinExistence type="predicted"/>
<evidence type="ECO:0000259" key="2">
    <source>
        <dbReference type="Pfam" id="PF00754"/>
    </source>
</evidence>
<dbReference type="InterPro" id="IPR000421">
    <property type="entry name" value="FA58C"/>
</dbReference>
<keyword evidence="1" id="KW-0378">Hydrolase</keyword>
<evidence type="ECO:0000313" key="3">
    <source>
        <dbReference type="EMBL" id="RXI50794.1"/>
    </source>
</evidence>
<dbReference type="SUPFAM" id="SSF49785">
    <property type="entry name" value="Galactose-binding domain-like"/>
    <property type="match status" value="1"/>
</dbReference>
<dbReference type="InterPro" id="IPR008979">
    <property type="entry name" value="Galactose-bd-like_sf"/>
</dbReference>
<evidence type="ECO:0000256" key="1">
    <source>
        <dbReference type="ARBA" id="ARBA00023295"/>
    </source>
</evidence>
<dbReference type="GO" id="GO:0016798">
    <property type="term" value="F:hydrolase activity, acting on glycosyl bonds"/>
    <property type="evidence" value="ECO:0007669"/>
    <property type="project" value="UniProtKB-KW"/>
</dbReference>
<protein>
    <recommendedName>
        <fullName evidence="2">F5/8 type C domain-containing protein</fullName>
    </recommendedName>
</protein>
<accession>A0A4Q0VEW5</accession>
<dbReference type="Pfam" id="PF00754">
    <property type="entry name" value="F5_F8_type_C"/>
    <property type="match status" value="1"/>
</dbReference>
<dbReference type="Proteomes" id="UP000290921">
    <property type="component" value="Unassembled WGS sequence"/>
</dbReference>
<dbReference type="AlphaFoldDB" id="A0A4Q0VEW5"/>
<comment type="caution">
    <text evidence="3">The sequence shown here is derived from an EMBL/GenBank/DDBJ whole genome shotgun (WGS) entry which is preliminary data.</text>
</comment>